<reference evidence="1 2" key="1">
    <citation type="submission" date="2013-09" db="EMBL/GenBank/DDBJ databases">
        <title>High correlation between genotypes and phenotypes of environmental bacteria Comamonas testosteroni strains.</title>
        <authorList>
            <person name="Liu L."/>
            <person name="Zhu W."/>
            <person name="Xia X."/>
            <person name="Xu B."/>
            <person name="Luo M."/>
            <person name="Wang G."/>
        </authorList>
    </citation>
    <scope>NUCLEOTIDE SEQUENCE [LARGE SCALE GENOMIC DNA]</scope>
    <source>
        <strain evidence="1 2">JL40</strain>
    </source>
</reference>
<evidence type="ECO:0000313" key="1">
    <source>
        <dbReference type="EMBL" id="KGH26247.1"/>
    </source>
</evidence>
<dbReference type="AlphaFoldDB" id="A0A096HBM3"/>
<sequence length="79" mass="8508">MVLDRRSTFPTDSQSIVAVCLETIRITSGCAIKPRPLWGACHEQDSIAARASIGALLVLTGYKVSANAIKAKAASYMRR</sequence>
<dbReference type="RefSeq" id="WP_034374394.1">
    <property type="nucleotide sequence ID" value="NZ_AWOR01000070.1"/>
</dbReference>
<evidence type="ECO:0000313" key="2">
    <source>
        <dbReference type="Proteomes" id="UP000029553"/>
    </source>
</evidence>
<proteinExistence type="predicted"/>
<comment type="caution">
    <text evidence="1">The sequence shown here is derived from an EMBL/GenBank/DDBJ whole genome shotgun (WGS) entry which is preliminary data.</text>
</comment>
<dbReference type="EMBL" id="AWOR01000070">
    <property type="protein sequence ID" value="KGH26247.1"/>
    <property type="molecule type" value="Genomic_DNA"/>
</dbReference>
<organism evidence="1 2">
    <name type="scientific">Comamonas testosteroni</name>
    <name type="common">Pseudomonas testosteroni</name>
    <dbReference type="NCBI Taxonomy" id="285"/>
    <lineage>
        <taxon>Bacteria</taxon>
        <taxon>Pseudomonadati</taxon>
        <taxon>Pseudomonadota</taxon>
        <taxon>Betaproteobacteria</taxon>
        <taxon>Burkholderiales</taxon>
        <taxon>Comamonadaceae</taxon>
        <taxon>Comamonas</taxon>
    </lineage>
</organism>
<gene>
    <name evidence="1" type="ORF">P353_22520</name>
</gene>
<dbReference type="Proteomes" id="UP000029553">
    <property type="component" value="Unassembled WGS sequence"/>
</dbReference>
<protein>
    <submittedName>
        <fullName evidence="1">Uncharacterized protein</fullName>
    </submittedName>
</protein>
<accession>A0A096HBM3</accession>
<name>A0A096HBM3_COMTE</name>